<evidence type="ECO:0000313" key="1">
    <source>
        <dbReference type="EMBL" id="KAJ9117092.1"/>
    </source>
</evidence>
<gene>
    <name evidence="1" type="ORF">QFC24_006551</name>
</gene>
<proteinExistence type="predicted"/>
<comment type="caution">
    <text evidence="1">The sequence shown here is derived from an EMBL/GenBank/DDBJ whole genome shotgun (WGS) entry which is preliminary data.</text>
</comment>
<protein>
    <submittedName>
        <fullName evidence="1">Uncharacterized protein</fullName>
    </submittedName>
</protein>
<dbReference type="Proteomes" id="UP001234202">
    <property type="component" value="Unassembled WGS sequence"/>
</dbReference>
<evidence type="ECO:0000313" key="2">
    <source>
        <dbReference type="Proteomes" id="UP001234202"/>
    </source>
</evidence>
<sequence length="279" mass="30841">MTSSVSPITERPSAMNGKSRETDHVVDSAPLSKKARLGAGGKELPELYKSTGDEMKDRLAFMHMLENLKVPFARSFSCTNANAGWIREGVQQPESIADHMYRMAMLCMLIPIQNTDKPLDIGRCVQMALVHDLAEAHVGDITPVEGVSPEMKHKLEQEAMNSFLSEMLGGDGCREARERILSLWNEYEARETPEAKLVKDLDRIELILQAIEYERSHLNHPAVREWAEALLEERKALWEARGLGAEEQEGIKGISVGSRVDAAATAAASQAPTINGHVV</sequence>
<reference evidence="1" key="1">
    <citation type="submission" date="2023-04" db="EMBL/GenBank/DDBJ databases">
        <title>Draft Genome sequencing of Naganishia species isolated from polar environments using Oxford Nanopore Technology.</title>
        <authorList>
            <person name="Leo P."/>
            <person name="Venkateswaran K."/>
        </authorList>
    </citation>
    <scope>NUCLEOTIDE SEQUENCE</scope>
    <source>
        <strain evidence="1">DBVPG 5303</strain>
    </source>
</reference>
<accession>A0ACC2X2W8</accession>
<organism evidence="1 2">
    <name type="scientific">Naganishia onofrii</name>
    <dbReference type="NCBI Taxonomy" id="1851511"/>
    <lineage>
        <taxon>Eukaryota</taxon>
        <taxon>Fungi</taxon>
        <taxon>Dikarya</taxon>
        <taxon>Basidiomycota</taxon>
        <taxon>Agaricomycotina</taxon>
        <taxon>Tremellomycetes</taxon>
        <taxon>Filobasidiales</taxon>
        <taxon>Filobasidiaceae</taxon>
        <taxon>Naganishia</taxon>
    </lineage>
</organism>
<keyword evidence="2" id="KW-1185">Reference proteome</keyword>
<name>A0ACC2X2W8_9TREE</name>
<dbReference type="EMBL" id="JASBWV010000033">
    <property type="protein sequence ID" value="KAJ9117092.1"/>
    <property type="molecule type" value="Genomic_DNA"/>
</dbReference>